<dbReference type="EMBL" id="FNSO01000003">
    <property type="protein sequence ID" value="SEB47117.1"/>
    <property type="molecule type" value="Genomic_DNA"/>
</dbReference>
<accession>A0A1H4JLT9</accession>
<keyword evidence="2" id="KW-1185">Reference proteome</keyword>
<evidence type="ECO:0000313" key="2">
    <source>
        <dbReference type="Proteomes" id="UP000199622"/>
    </source>
</evidence>
<reference evidence="2" key="1">
    <citation type="submission" date="2016-10" db="EMBL/GenBank/DDBJ databases">
        <authorList>
            <person name="Varghese N."/>
            <person name="Submissions S."/>
        </authorList>
    </citation>
    <scope>NUCLEOTIDE SEQUENCE [LARGE SCALE GENOMIC DNA]</scope>
    <source>
        <strain evidence="2">DSM 44544</strain>
    </source>
</reference>
<dbReference type="AlphaFoldDB" id="A0A1H4JLT9"/>
<name>A0A1H4JLT9_9PSEU</name>
<dbReference type="OrthoDB" id="3630341at2"/>
<dbReference type="Proteomes" id="UP000199622">
    <property type="component" value="Unassembled WGS sequence"/>
</dbReference>
<proteinExistence type="predicted"/>
<sequence length="65" mass="7200">MAEEPDLTGATVYEVADRPSLGGGRWYVLPDDSTFFRPTGGELRQSLITAHTLRDRSTWTEVSEG</sequence>
<protein>
    <submittedName>
        <fullName evidence="1">Uncharacterized protein</fullName>
    </submittedName>
</protein>
<organism evidence="1 2">
    <name type="scientific">Amycolatopsis tolypomycina</name>
    <dbReference type="NCBI Taxonomy" id="208445"/>
    <lineage>
        <taxon>Bacteria</taxon>
        <taxon>Bacillati</taxon>
        <taxon>Actinomycetota</taxon>
        <taxon>Actinomycetes</taxon>
        <taxon>Pseudonocardiales</taxon>
        <taxon>Pseudonocardiaceae</taxon>
        <taxon>Amycolatopsis</taxon>
    </lineage>
</organism>
<dbReference type="STRING" id="208445.SAMN04489727_2012"/>
<dbReference type="RefSeq" id="WP_091305602.1">
    <property type="nucleotide sequence ID" value="NZ_FNSO01000003.1"/>
</dbReference>
<gene>
    <name evidence="1" type="ORF">SAMN04489727_2012</name>
</gene>
<evidence type="ECO:0000313" key="1">
    <source>
        <dbReference type="EMBL" id="SEB47117.1"/>
    </source>
</evidence>